<dbReference type="Pfam" id="PF07690">
    <property type="entry name" value="MFS_1"/>
    <property type="match status" value="1"/>
</dbReference>
<comment type="similarity">
    <text evidence="2">Belongs to the major facilitator superfamily. Monocarboxylate porter (TC 2.A.1.13) family.</text>
</comment>
<dbReference type="AlphaFoldDB" id="A0A168N2P4"/>
<evidence type="ECO:0000256" key="2">
    <source>
        <dbReference type="ARBA" id="ARBA00006727"/>
    </source>
</evidence>
<feature type="transmembrane region" description="Helical" evidence="4">
    <location>
        <begin position="295"/>
        <end position="315"/>
    </location>
</feature>
<keyword evidence="4" id="KW-0812">Transmembrane</keyword>
<keyword evidence="4" id="KW-1133">Transmembrane helix</keyword>
<feature type="transmembrane region" description="Helical" evidence="4">
    <location>
        <begin position="94"/>
        <end position="117"/>
    </location>
</feature>
<feature type="transmembrane region" description="Helical" evidence="4">
    <location>
        <begin position="190"/>
        <end position="210"/>
    </location>
</feature>
<protein>
    <recommendedName>
        <fullName evidence="7">Major facilitator superfamily (MFS) profile domain-containing protein</fullName>
    </recommendedName>
</protein>
<keyword evidence="4" id="KW-0472">Membrane</keyword>
<dbReference type="PANTHER" id="PTHR11360">
    <property type="entry name" value="MONOCARBOXYLATE TRANSPORTER"/>
    <property type="match status" value="1"/>
</dbReference>
<dbReference type="OMA" id="NTIFACT"/>
<evidence type="ECO:0008006" key="7">
    <source>
        <dbReference type="Google" id="ProtNLM"/>
    </source>
</evidence>
<dbReference type="CDD" id="cd17352">
    <property type="entry name" value="MFS_MCT_SLC16"/>
    <property type="match status" value="1"/>
</dbReference>
<feature type="transmembrane region" description="Helical" evidence="4">
    <location>
        <begin position="255"/>
        <end position="274"/>
    </location>
</feature>
<dbReference type="InterPro" id="IPR011701">
    <property type="entry name" value="MFS"/>
</dbReference>
<evidence type="ECO:0000256" key="3">
    <source>
        <dbReference type="SAM" id="MobiDB-lite"/>
    </source>
</evidence>
<dbReference type="EMBL" id="LT552960">
    <property type="protein sequence ID" value="SAL99686.1"/>
    <property type="molecule type" value="Genomic_DNA"/>
</dbReference>
<evidence type="ECO:0000313" key="5">
    <source>
        <dbReference type="EMBL" id="SAL99686.1"/>
    </source>
</evidence>
<feature type="transmembrane region" description="Helical" evidence="4">
    <location>
        <begin position="137"/>
        <end position="159"/>
    </location>
</feature>
<dbReference type="Gene3D" id="1.20.1250.20">
    <property type="entry name" value="MFS general substrate transporter like domains"/>
    <property type="match status" value="2"/>
</dbReference>
<feature type="transmembrane region" description="Helical" evidence="4">
    <location>
        <begin position="166"/>
        <end position="184"/>
    </location>
</feature>
<dbReference type="GO" id="GO:0022857">
    <property type="term" value="F:transmembrane transporter activity"/>
    <property type="evidence" value="ECO:0007669"/>
    <property type="project" value="InterPro"/>
</dbReference>
<evidence type="ECO:0000256" key="1">
    <source>
        <dbReference type="ARBA" id="ARBA00004141"/>
    </source>
</evidence>
<feature type="transmembrane region" description="Helical" evidence="4">
    <location>
        <begin position="335"/>
        <end position="353"/>
    </location>
</feature>
<dbReference type="SUPFAM" id="SSF103473">
    <property type="entry name" value="MFS general substrate transporter"/>
    <property type="match status" value="1"/>
</dbReference>
<feature type="transmembrane region" description="Helical" evidence="4">
    <location>
        <begin position="365"/>
        <end position="387"/>
    </location>
</feature>
<evidence type="ECO:0000256" key="4">
    <source>
        <dbReference type="SAM" id="Phobius"/>
    </source>
</evidence>
<feature type="region of interest" description="Disordered" evidence="3">
    <location>
        <begin position="50"/>
        <end position="72"/>
    </location>
</feature>
<dbReference type="InParanoid" id="A0A168N2P4"/>
<organism evidence="5">
    <name type="scientific">Absidia glauca</name>
    <name type="common">Pin mould</name>
    <dbReference type="NCBI Taxonomy" id="4829"/>
    <lineage>
        <taxon>Eukaryota</taxon>
        <taxon>Fungi</taxon>
        <taxon>Fungi incertae sedis</taxon>
        <taxon>Mucoromycota</taxon>
        <taxon>Mucoromycotina</taxon>
        <taxon>Mucoromycetes</taxon>
        <taxon>Mucorales</taxon>
        <taxon>Cunninghamellaceae</taxon>
        <taxon>Absidia</taxon>
    </lineage>
</organism>
<dbReference type="Proteomes" id="UP000078561">
    <property type="component" value="Unassembled WGS sequence"/>
</dbReference>
<feature type="transmembrane region" description="Helical" evidence="4">
    <location>
        <begin position="437"/>
        <end position="458"/>
    </location>
</feature>
<sequence>MEERKKTDNLSLQSDATLDVDDTASYPPVLEIAPFPTLASLNEITTTLSRRSQHATKGMNDHSDLKGSGMESGAKVEDDTFLEPLDEGWKSKGWLVVLSTFLVNFSVFGYCFCWGNFQKLYLQPDVYGTETSAFKIAFVGTSASACMMSLGLFISPVIMRLGYRRTMCIGTVVAPLGLILASFATQLWHIYLSQGILFGLGATFVFSPSIGLPSQWFVKRRAFATGIAVSGSGIGGVCLSPMSQQLIEHLGYRNALRVLGATMFGLLCISTALAMSRFKPSPSGRPWYALVDRSLLGTQFNLLFLFSLLVPFGYIAPFFLMPTYAASIGVDSTNGAALVSIMSATNAICRIVLGYLGDRFGRLNIMFFSTFLSAYAILFGLSGGAFVSMIPSVTADIVGIANIQTGLGMSYAATTIGNLMGTPISGLLQTQYGWTAAIQWCGAITMSASVVALVLRMVRADYKLYAKV</sequence>
<reference evidence="5" key="1">
    <citation type="submission" date="2016-04" db="EMBL/GenBank/DDBJ databases">
        <authorList>
            <person name="Evans L.H."/>
            <person name="Alamgir A."/>
            <person name="Owens N."/>
            <person name="Weber N.D."/>
            <person name="Virtaneva K."/>
            <person name="Barbian K."/>
            <person name="Babar A."/>
            <person name="Rosenke K."/>
        </authorList>
    </citation>
    <scope>NUCLEOTIDE SEQUENCE [LARGE SCALE GENOMIC DNA]</scope>
    <source>
        <strain evidence="5">CBS 101.48</strain>
    </source>
</reference>
<dbReference type="PANTHER" id="PTHR11360:SF284">
    <property type="entry name" value="EG:103B4.3 PROTEIN-RELATED"/>
    <property type="match status" value="1"/>
</dbReference>
<dbReference type="InterPro" id="IPR050327">
    <property type="entry name" value="Proton-linked_MCT"/>
</dbReference>
<dbReference type="InterPro" id="IPR036259">
    <property type="entry name" value="MFS_trans_sf"/>
</dbReference>
<name>A0A168N2P4_ABSGL</name>
<dbReference type="OrthoDB" id="2213137at2759"/>
<gene>
    <name evidence="5" type="primary">ABSGL_05331.1 scaffold 6959</name>
</gene>
<accession>A0A168N2P4</accession>
<dbReference type="STRING" id="4829.A0A168N2P4"/>
<dbReference type="GO" id="GO:0016020">
    <property type="term" value="C:membrane"/>
    <property type="evidence" value="ECO:0007669"/>
    <property type="project" value="UniProtKB-SubCell"/>
</dbReference>
<comment type="subcellular location">
    <subcellularLocation>
        <location evidence="1">Membrane</location>
        <topology evidence="1">Multi-pass membrane protein</topology>
    </subcellularLocation>
</comment>
<keyword evidence="6" id="KW-1185">Reference proteome</keyword>
<proteinExistence type="inferred from homology"/>
<evidence type="ECO:0000313" key="6">
    <source>
        <dbReference type="Proteomes" id="UP000078561"/>
    </source>
</evidence>